<feature type="chain" id="PRO_5009644952" evidence="1">
    <location>
        <begin position="25"/>
        <end position="122"/>
    </location>
</feature>
<accession>A0A1J7IZ64</accession>
<evidence type="ECO:0000313" key="2">
    <source>
        <dbReference type="EMBL" id="OIW22904.1"/>
    </source>
</evidence>
<keyword evidence="1" id="KW-0732">Signal</keyword>
<keyword evidence="3" id="KW-1185">Reference proteome</keyword>
<evidence type="ECO:0000256" key="1">
    <source>
        <dbReference type="SAM" id="SignalP"/>
    </source>
</evidence>
<protein>
    <submittedName>
        <fullName evidence="2">Uncharacterized protein</fullName>
    </submittedName>
</protein>
<proteinExistence type="predicted"/>
<dbReference type="Proteomes" id="UP000182658">
    <property type="component" value="Unassembled WGS sequence"/>
</dbReference>
<dbReference type="InParanoid" id="A0A1J7IZ64"/>
<dbReference type="AlphaFoldDB" id="A0A1J7IZ64"/>
<dbReference type="EMBL" id="KV875109">
    <property type="protein sequence ID" value="OIW22904.1"/>
    <property type="molecule type" value="Genomic_DNA"/>
</dbReference>
<reference evidence="2 3" key="1">
    <citation type="submission" date="2016-10" db="EMBL/GenBank/DDBJ databases">
        <title>Draft genome sequence of Coniochaeta ligniaria NRRL30616, a lignocellulolytic fungus for bioabatement of inhibitors in plant biomass hydrolysates.</title>
        <authorList>
            <consortium name="DOE Joint Genome Institute"/>
            <person name="Jimenez D.J."/>
            <person name="Hector R.E."/>
            <person name="Riley R."/>
            <person name="Sun H."/>
            <person name="Grigoriev I.V."/>
            <person name="Van Elsas J.D."/>
            <person name="Nichols N.N."/>
        </authorList>
    </citation>
    <scope>NUCLEOTIDE SEQUENCE [LARGE SCALE GENOMIC DNA]</scope>
    <source>
        <strain evidence="2 3">NRRL 30616</strain>
    </source>
</reference>
<name>A0A1J7IZ64_9PEZI</name>
<evidence type="ECO:0000313" key="3">
    <source>
        <dbReference type="Proteomes" id="UP000182658"/>
    </source>
</evidence>
<dbReference type="OrthoDB" id="10505921at2759"/>
<gene>
    <name evidence="2" type="ORF">CONLIGDRAFT_650023</name>
</gene>
<organism evidence="2 3">
    <name type="scientific">Coniochaeta ligniaria NRRL 30616</name>
    <dbReference type="NCBI Taxonomy" id="1408157"/>
    <lineage>
        <taxon>Eukaryota</taxon>
        <taxon>Fungi</taxon>
        <taxon>Dikarya</taxon>
        <taxon>Ascomycota</taxon>
        <taxon>Pezizomycotina</taxon>
        <taxon>Sordariomycetes</taxon>
        <taxon>Sordariomycetidae</taxon>
        <taxon>Coniochaetales</taxon>
        <taxon>Coniochaetaceae</taxon>
        <taxon>Coniochaeta</taxon>
    </lineage>
</organism>
<feature type="signal peptide" evidence="1">
    <location>
        <begin position="1"/>
        <end position="24"/>
    </location>
</feature>
<sequence length="122" mass="12977">MKAIIAHLMLAIAPTVLVLPAATANIATGGVDAAAPAPATCVKKGECPSMSTRDVMTDLTGLFKRDCFVSCKITRDCSSIGCGTCVSKKDACGKQSTIEEYDGRSNFVFLIMRKYHLIIVQC</sequence>